<evidence type="ECO:0000313" key="1">
    <source>
        <dbReference type="EMBL" id="EFA79231.1"/>
    </source>
</evidence>
<reference evidence="1 2" key="1">
    <citation type="journal article" date="2011" name="Genome Res.">
        <title>Phylogeny-wide analysis of social amoeba genomes highlights ancient origins for complex intercellular communication.</title>
        <authorList>
            <person name="Heidel A.J."/>
            <person name="Lawal H.M."/>
            <person name="Felder M."/>
            <person name="Schilde C."/>
            <person name="Helps N.R."/>
            <person name="Tunggal B."/>
            <person name="Rivero F."/>
            <person name="John U."/>
            <person name="Schleicher M."/>
            <person name="Eichinger L."/>
            <person name="Platzer M."/>
            <person name="Noegel A.A."/>
            <person name="Schaap P."/>
            <person name="Gloeckner G."/>
        </authorList>
    </citation>
    <scope>NUCLEOTIDE SEQUENCE [LARGE SCALE GENOMIC DNA]</scope>
    <source>
        <strain evidence="2">ATCC 26659 / Pp 5 / PN500</strain>
    </source>
</reference>
<name>D3BGJ7_HETP5</name>
<comment type="caution">
    <text evidence="1">The sequence shown here is derived from an EMBL/GenBank/DDBJ whole genome shotgun (WGS) entry which is preliminary data.</text>
</comment>
<dbReference type="RefSeq" id="XP_020431352.1">
    <property type="nucleotide sequence ID" value="XM_020578483.1"/>
</dbReference>
<organism evidence="1 2">
    <name type="scientific">Heterostelium pallidum (strain ATCC 26659 / Pp 5 / PN500)</name>
    <name type="common">Cellular slime mold</name>
    <name type="synonym">Polysphondylium pallidum</name>
    <dbReference type="NCBI Taxonomy" id="670386"/>
    <lineage>
        <taxon>Eukaryota</taxon>
        <taxon>Amoebozoa</taxon>
        <taxon>Evosea</taxon>
        <taxon>Eumycetozoa</taxon>
        <taxon>Dictyostelia</taxon>
        <taxon>Acytosteliales</taxon>
        <taxon>Acytosteliaceae</taxon>
        <taxon>Heterostelium</taxon>
    </lineage>
</organism>
<evidence type="ECO:0000313" key="2">
    <source>
        <dbReference type="Proteomes" id="UP000001396"/>
    </source>
</evidence>
<proteinExistence type="predicted"/>
<sequence>MVFIGFVRNHPSFNSNYYTVNRLGTEDGGKYDEKHQESYFFQPLGNKKGYTLPKGYGISVKYENSTYYFTDFTTNFQNGTSIDDMGFIPAAIAEDYRGVIIFLTLDLSYLY</sequence>
<dbReference type="InParanoid" id="D3BGJ7"/>
<dbReference type="GeneID" id="31363130"/>
<protein>
    <submittedName>
        <fullName evidence="1">Uncharacterized protein</fullName>
    </submittedName>
</protein>
<dbReference type="EMBL" id="ADBJ01000035">
    <property type="protein sequence ID" value="EFA79231.1"/>
    <property type="molecule type" value="Genomic_DNA"/>
</dbReference>
<gene>
    <name evidence="1" type="ORF">PPL_07649</name>
</gene>
<keyword evidence="2" id="KW-1185">Reference proteome</keyword>
<dbReference type="AlphaFoldDB" id="D3BGJ7"/>
<dbReference type="Proteomes" id="UP000001396">
    <property type="component" value="Unassembled WGS sequence"/>
</dbReference>
<accession>D3BGJ7</accession>